<dbReference type="InterPro" id="IPR005325">
    <property type="entry name" value="DUF308_memb"/>
</dbReference>
<dbReference type="PANTHER" id="PTHR34989">
    <property type="entry name" value="PROTEIN HDED"/>
    <property type="match status" value="1"/>
</dbReference>
<feature type="transmembrane region" description="Helical" evidence="1">
    <location>
        <begin position="100"/>
        <end position="123"/>
    </location>
</feature>
<evidence type="ECO:0008006" key="4">
    <source>
        <dbReference type="Google" id="ProtNLM"/>
    </source>
</evidence>
<evidence type="ECO:0000313" key="2">
    <source>
        <dbReference type="EMBL" id="PYC47342.1"/>
    </source>
</evidence>
<dbReference type="PANTHER" id="PTHR34989:SF1">
    <property type="entry name" value="PROTEIN HDED"/>
    <property type="match status" value="1"/>
</dbReference>
<dbReference type="InterPro" id="IPR052712">
    <property type="entry name" value="Acid_resist_chaperone_HdeD"/>
</dbReference>
<keyword evidence="1" id="KW-0812">Transmembrane</keyword>
<protein>
    <recommendedName>
        <fullName evidence="4">HdeD family acid-resistance protein</fullName>
    </recommendedName>
</protein>
<reference evidence="2 3" key="1">
    <citation type="submission" date="2018-05" db="EMBL/GenBank/DDBJ databases">
        <title>Oceanovita maritima gen. nov., sp. nov., a marine bacterium in the family Rhodobacteraceae isolated from surface seawater of Lundu port Xiamen, China.</title>
        <authorList>
            <person name="Hetharua B.H."/>
            <person name="Min D."/>
            <person name="Liao H."/>
            <person name="Tian Y."/>
        </authorList>
    </citation>
    <scope>NUCLEOTIDE SEQUENCE [LARGE SCALE GENOMIC DNA]</scope>
    <source>
        <strain evidence="2 3">FSX-11</strain>
    </source>
</reference>
<dbReference type="AlphaFoldDB" id="A0A2V4N077"/>
<dbReference type="OrthoDB" id="9815400at2"/>
<dbReference type="GO" id="GO:0005886">
    <property type="term" value="C:plasma membrane"/>
    <property type="evidence" value="ECO:0007669"/>
    <property type="project" value="TreeGrafter"/>
</dbReference>
<gene>
    <name evidence="2" type="ORF">DI396_10235</name>
</gene>
<dbReference type="Proteomes" id="UP000248012">
    <property type="component" value="Unassembled WGS sequence"/>
</dbReference>
<keyword evidence="3" id="KW-1185">Reference proteome</keyword>
<feature type="transmembrane region" description="Helical" evidence="1">
    <location>
        <begin position="130"/>
        <end position="151"/>
    </location>
</feature>
<dbReference type="Pfam" id="PF03729">
    <property type="entry name" value="DUF308"/>
    <property type="match status" value="1"/>
</dbReference>
<accession>A0A2V4N077</accession>
<feature type="transmembrane region" description="Helical" evidence="1">
    <location>
        <begin position="157"/>
        <end position="181"/>
    </location>
</feature>
<evidence type="ECO:0000256" key="1">
    <source>
        <dbReference type="SAM" id="Phobius"/>
    </source>
</evidence>
<organism evidence="2 3">
    <name type="scientific">Litorivita pollutaquae</name>
    <dbReference type="NCBI Taxonomy" id="2200892"/>
    <lineage>
        <taxon>Bacteria</taxon>
        <taxon>Pseudomonadati</taxon>
        <taxon>Pseudomonadota</taxon>
        <taxon>Alphaproteobacteria</taxon>
        <taxon>Rhodobacterales</taxon>
        <taxon>Paracoccaceae</taxon>
        <taxon>Litorivita</taxon>
    </lineage>
</organism>
<name>A0A2V4N077_9RHOB</name>
<feature type="transmembrane region" description="Helical" evidence="1">
    <location>
        <begin position="73"/>
        <end position="94"/>
    </location>
</feature>
<keyword evidence="1" id="KW-1133">Transmembrane helix</keyword>
<evidence type="ECO:0000313" key="3">
    <source>
        <dbReference type="Proteomes" id="UP000248012"/>
    </source>
</evidence>
<sequence>MASPSHTPPAETLLARMRKIWLWTGIVMIALGIGALLMPVLSSLIIGILIGWLMFISGIIAVASAFSFRGTGLFAWQLMGGLVPLVAGALLLVFPAQGLIALTVLVGIVFLLTGIAQSSFAFWVRPSPNWGWILASAVISIALGGFVLMALPEASAVLLGVLFGIDFVSTGVSMVLIAIAARSVT</sequence>
<feature type="transmembrane region" description="Helical" evidence="1">
    <location>
        <begin position="44"/>
        <end position="66"/>
    </location>
</feature>
<proteinExistence type="predicted"/>
<dbReference type="EMBL" id="QFVT01000006">
    <property type="protein sequence ID" value="PYC47342.1"/>
    <property type="molecule type" value="Genomic_DNA"/>
</dbReference>
<keyword evidence="1" id="KW-0472">Membrane</keyword>
<comment type="caution">
    <text evidence="2">The sequence shown here is derived from an EMBL/GenBank/DDBJ whole genome shotgun (WGS) entry which is preliminary data.</text>
</comment>
<feature type="transmembrane region" description="Helical" evidence="1">
    <location>
        <begin position="20"/>
        <end position="38"/>
    </location>
</feature>